<organism evidence="10 11">
    <name type="scientific">Metarhizium robertsii (strain ARSEF 23 / ATCC MYA-3075)</name>
    <name type="common">Metarhizium anisopliae (strain ARSEF 23)</name>
    <dbReference type="NCBI Taxonomy" id="655844"/>
    <lineage>
        <taxon>Eukaryota</taxon>
        <taxon>Fungi</taxon>
        <taxon>Dikarya</taxon>
        <taxon>Ascomycota</taxon>
        <taxon>Pezizomycotina</taxon>
        <taxon>Sordariomycetes</taxon>
        <taxon>Hypocreomycetidae</taxon>
        <taxon>Hypocreales</taxon>
        <taxon>Clavicipitaceae</taxon>
        <taxon>Metarhizium</taxon>
    </lineage>
</organism>
<keyword evidence="4" id="KW-0540">Nuclease</keyword>
<keyword evidence="6" id="KW-0255">Endonuclease</keyword>
<reference evidence="10 11" key="2">
    <citation type="journal article" date="2014" name="Proc. Natl. Acad. Sci. U.S.A.">
        <title>Trajectory and genomic determinants of fungal-pathogen speciation and host adaptation.</title>
        <authorList>
            <person name="Hu X."/>
            <person name="Xiao G."/>
            <person name="Zheng P."/>
            <person name="Shang Y."/>
            <person name="Su Y."/>
            <person name="Zhang X."/>
            <person name="Liu X."/>
            <person name="Zhan S."/>
            <person name="St Leger R.J."/>
            <person name="Wang C."/>
        </authorList>
    </citation>
    <scope>GENOME REANNOTATION</scope>
    <source>
        <strain evidence="11">ARSEF 23 / ATCC MYA-3075</strain>
    </source>
</reference>
<evidence type="ECO:0000256" key="3">
    <source>
        <dbReference type="ARBA" id="ARBA00012180"/>
    </source>
</evidence>
<reference evidence="10 11" key="1">
    <citation type="journal article" date="2011" name="PLoS Genet.">
        <title>Genome sequencing and comparative transcriptomics of the model entomopathogenic fungi Metarhizium anisopliae and M. acridum.</title>
        <authorList>
            <person name="Gao Q."/>
            <person name="Jin K."/>
            <person name="Ying S.H."/>
            <person name="Zhang Y."/>
            <person name="Xiao G."/>
            <person name="Shang Y."/>
            <person name="Duan Z."/>
            <person name="Hu X."/>
            <person name="Xie X.Q."/>
            <person name="Zhou G."/>
            <person name="Peng G."/>
            <person name="Luo Z."/>
            <person name="Huang W."/>
            <person name="Wang B."/>
            <person name="Fang W."/>
            <person name="Wang S."/>
            <person name="Zhong Y."/>
            <person name="Ma L.J."/>
            <person name="St Leger R.J."/>
            <person name="Zhao G.P."/>
            <person name="Pei Y."/>
            <person name="Feng M.G."/>
            <person name="Xia Y."/>
            <person name="Wang C."/>
        </authorList>
    </citation>
    <scope>NUCLEOTIDE SEQUENCE [LARGE SCALE GENOMIC DNA]</scope>
    <source>
        <strain evidence="11">ARSEF 23 / ATCC MYA-3075</strain>
    </source>
</reference>
<keyword evidence="5" id="KW-0479">Metal-binding</keyword>
<dbReference type="RefSeq" id="XP_007824860.1">
    <property type="nucleotide sequence ID" value="XM_007826669.1"/>
</dbReference>
<sequence>MPRGYYLGQGLIPLGDHSSDDEEGPCTLPNGRVVCGPHGLVLCYRCCSDYSFMDDVLGEDGQVSEDDEEGDEHDDSAPVAAPSAIRVPSLASDVVRGTGLVFPSKFRHAVSPLRPMELFRGRFRFMDIVRYDAFSSWWHTLSCLANRRSVVSLRCTHPSDKSMLLIMTDGACLNNGQANPKAGWAFFQGLNTEGQPLVVSHRLERQGPWGDEGIQSSNRAELRAVIAALRFRHWPGEGFSTVVIATDSEYVVEGSTRWAKTWVQNNWRTKGIKGNGGANVKNKDLWEMLLGECEKAHRRGQAIQFWKIPRDWNALADQGAKNAAAAEETPVEWMDCLGLAI</sequence>
<dbReference type="Proteomes" id="UP000002498">
    <property type="component" value="Unassembled WGS sequence"/>
</dbReference>
<dbReference type="EC" id="3.1.26.4" evidence="3"/>
<evidence type="ECO:0000256" key="1">
    <source>
        <dbReference type="ARBA" id="ARBA00000077"/>
    </source>
</evidence>
<evidence type="ECO:0000256" key="4">
    <source>
        <dbReference type="ARBA" id="ARBA00022722"/>
    </source>
</evidence>
<proteinExistence type="inferred from homology"/>
<comment type="catalytic activity">
    <reaction evidence="1">
        <text>Endonucleolytic cleavage to 5'-phosphomonoester.</text>
        <dbReference type="EC" id="3.1.26.4"/>
    </reaction>
</comment>
<dbReference type="PANTHER" id="PTHR10642:SF26">
    <property type="entry name" value="RIBONUCLEASE H1"/>
    <property type="match status" value="1"/>
</dbReference>
<comment type="caution">
    <text evidence="10">The sequence shown here is derived from an EMBL/GenBank/DDBJ whole genome shotgun (WGS) entry which is preliminary data.</text>
</comment>
<accession>E9F8S2</accession>
<evidence type="ECO:0000313" key="10">
    <source>
        <dbReference type="EMBL" id="EFY95863.1"/>
    </source>
</evidence>
<dbReference type="AlphaFoldDB" id="E9F8S2"/>
<evidence type="ECO:0000313" key="11">
    <source>
        <dbReference type="Proteomes" id="UP000002498"/>
    </source>
</evidence>
<dbReference type="EMBL" id="ADNJ02000004">
    <property type="protein sequence ID" value="EFY95863.1"/>
    <property type="molecule type" value="Genomic_DNA"/>
</dbReference>
<feature type="region of interest" description="Disordered" evidence="8">
    <location>
        <begin position="60"/>
        <end position="79"/>
    </location>
</feature>
<dbReference type="Pfam" id="PF00075">
    <property type="entry name" value="RNase_H"/>
    <property type="match status" value="1"/>
</dbReference>
<evidence type="ECO:0000256" key="6">
    <source>
        <dbReference type="ARBA" id="ARBA00022759"/>
    </source>
</evidence>
<evidence type="ECO:0000256" key="7">
    <source>
        <dbReference type="ARBA" id="ARBA00022801"/>
    </source>
</evidence>
<dbReference type="SUPFAM" id="SSF53098">
    <property type="entry name" value="Ribonuclease H-like"/>
    <property type="match status" value="1"/>
</dbReference>
<evidence type="ECO:0000256" key="8">
    <source>
        <dbReference type="SAM" id="MobiDB-lite"/>
    </source>
</evidence>
<evidence type="ECO:0000256" key="2">
    <source>
        <dbReference type="ARBA" id="ARBA00005300"/>
    </source>
</evidence>
<dbReference type="Gene3D" id="3.30.420.10">
    <property type="entry name" value="Ribonuclease H-like superfamily/Ribonuclease H"/>
    <property type="match status" value="1"/>
</dbReference>
<dbReference type="InterPro" id="IPR036397">
    <property type="entry name" value="RNaseH_sf"/>
</dbReference>
<feature type="domain" description="RNase H type-1" evidence="9">
    <location>
        <begin position="160"/>
        <end position="325"/>
    </location>
</feature>
<dbReference type="OrthoDB" id="407198at2759"/>
<dbReference type="GO" id="GO:0004523">
    <property type="term" value="F:RNA-DNA hybrid ribonuclease activity"/>
    <property type="evidence" value="ECO:0007669"/>
    <property type="project" value="UniProtKB-EC"/>
</dbReference>
<gene>
    <name evidence="10" type="ORF">MAA_08671</name>
</gene>
<keyword evidence="7" id="KW-0378">Hydrolase</keyword>
<dbReference type="HOGENOM" id="CLU_030894_4_1_1"/>
<dbReference type="InterPro" id="IPR050092">
    <property type="entry name" value="RNase_H"/>
</dbReference>
<dbReference type="CDD" id="cd13934">
    <property type="entry name" value="RNase_H_Dikarya_like"/>
    <property type="match status" value="1"/>
</dbReference>
<evidence type="ECO:0000259" key="9">
    <source>
        <dbReference type="PROSITE" id="PS50879"/>
    </source>
</evidence>
<dbReference type="PANTHER" id="PTHR10642">
    <property type="entry name" value="RIBONUCLEASE H1"/>
    <property type="match status" value="1"/>
</dbReference>
<dbReference type="KEGG" id="maj:MAA_08671"/>
<protein>
    <recommendedName>
        <fullName evidence="3">ribonuclease H</fullName>
        <ecNumber evidence="3">3.1.26.4</ecNumber>
    </recommendedName>
</protein>
<comment type="similarity">
    <text evidence="2">Belongs to the RNase H family.</text>
</comment>
<dbReference type="GeneID" id="19262957"/>
<dbReference type="InterPro" id="IPR002156">
    <property type="entry name" value="RNaseH_domain"/>
</dbReference>
<keyword evidence="11" id="KW-1185">Reference proteome</keyword>
<dbReference type="InterPro" id="IPR012337">
    <property type="entry name" value="RNaseH-like_sf"/>
</dbReference>
<dbReference type="GO" id="GO:0046872">
    <property type="term" value="F:metal ion binding"/>
    <property type="evidence" value="ECO:0007669"/>
    <property type="project" value="UniProtKB-KW"/>
</dbReference>
<dbReference type="GO" id="GO:0003676">
    <property type="term" value="F:nucleic acid binding"/>
    <property type="evidence" value="ECO:0007669"/>
    <property type="project" value="InterPro"/>
</dbReference>
<dbReference type="GO" id="GO:0043137">
    <property type="term" value="P:DNA replication, removal of RNA primer"/>
    <property type="evidence" value="ECO:0007669"/>
    <property type="project" value="TreeGrafter"/>
</dbReference>
<dbReference type="PROSITE" id="PS50879">
    <property type="entry name" value="RNASE_H_1"/>
    <property type="match status" value="1"/>
</dbReference>
<evidence type="ECO:0000256" key="5">
    <source>
        <dbReference type="ARBA" id="ARBA00022723"/>
    </source>
</evidence>
<feature type="compositionally biased region" description="Acidic residues" evidence="8">
    <location>
        <begin position="60"/>
        <end position="74"/>
    </location>
</feature>
<name>E9F8S2_METRA</name>